<dbReference type="PANTHER" id="PTHR30212:SF2">
    <property type="entry name" value="PROTEIN YIIM"/>
    <property type="match status" value="1"/>
</dbReference>
<dbReference type="EMBL" id="KV784392">
    <property type="protein sequence ID" value="OEU07042.1"/>
    <property type="molecule type" value="Genomic_DNA"/>
</dbReference>
<organism evidence="3 4">
    <name type="scientific">Fragilariopsis cylindrus CCMP1102</name>
    <dbReference type="NCBI Taxonomy" id="635003"/>
    <lineage>
        <taxon>Eukaryota</taxon>
        <taxon>Sar</taxon>
        <taxon>Stramenopiles</taxon>
        <taxon>Ochrophyta</taxon>
        <taxon>Bacillariophyta</taxon>
        <taxon>Bacillariophyceae</taxon>
        <taxon>Bacillariophycidae</taxon>
        <taxon>Bacillariales</taxon>
        <taxon>Bacillariaceae</taxon>
        <taxon>Fragilariopsis</taxon>
    </lineage>
</organism>
<dbReference type="InterPro" id="IPR011037">
    <property type="entry name" value="Pyrv_Knase-like_insert_dom_sf"/>
</dbReference>
<dbReference type="InterPro" id="IPR005302">
    <property type="entry name" value="MoCF_Sase_C"/>
</dbReference>
<feature type="compositionally biased region" description="Acidic residues" evidence="1">
    <location>
        <begin position="136"/>
        <end position="157"/>
    </location>
</feature>
<evidence type="ECO:0000313" key="3">
    <source>
        <dbReference type="EMBL" id="OEU07042.1"/>
    </source>
</evidence>
<evidence type="ECO:0000313" key="4">
    <source>
        <dbReference type="Proteomes" id="UP000095751"/>
    </source>
</evidence>
<feature type="domain" description="MOSC" evidence="2">
    <location>
        <begin position="139"/>
        <end position="312"/>
    </location>
</feature>
<dbReference type="Pfam" id="PF03473">
    <property type="entry name" value="MOSC"/>
    <property type="match status" value="1"/>
</dbReference>
<dbReference type="PANTHER" id="PTHR30212">
    <property type="entry name" value="PROTEIN YIIM"/>
    <property type="match status" value="1"/>
</dbReference>
<accession>A0A1E7EM78</accession>
<keyword evidence="4" id="KW-1185">Reference proteome</keyword>
<gene>
    <name evidence="3" type="ORF">FRACYDRAFT_252144</name>
</gene>
<dbReference type="GO" id="GO:0003824">
    <property type="term" value="F:catalytic activity"/>
    <property type="evidence" value="ECO:0007669"/>
    <property type="project" value="InterPro"/>
</dbReference>
<evidence type="ECO:0000256" key="1">
    <source>
        <dbReference type="SAM" id="MobiDB-lite"/>
    </source>
</evidence>
<name>A0A1E7EM78_9STRA</name>
<feature type="region of interest" description="Disordered" evidence="1">
    <location>
        <begin position="1"/>
        <end position="52"/>
    </location>
</feature>
<dbReference type="Gene3D" id="2.40.33.20">
    <property type="entry name" value="PK beta-barrel domain-like"/>
    <property type="match status" value="1"/>
</dbReference>
<dbReference type="InterPro" id="IPR052353">
    <property type="entry name" value="Benzoxazolinone_Detox_Enz"/>
</dbReference>
<dbReference type="Proteomes" id="UP000095751">
    <property type="component" value="Unassembled WGS sequence"/>
</dbReference>
<reference evidence="3 4" key="1">
    <citation type="submission" date="2016-09" db="EMBL/GenBank/DDBJ databases">
        <title>Extensive genetic diversity and differential bi-allelic expression allows diatom success in the polar Southern Ocean.</title>
        <authorList>
            <consortium name="DOE Joint Genome Institute"/>
            <person name="Mock T."/>
            <person name="Otillar R.P."/>
            <person name="Strauss J."/>
            <person name="Dupont C."/>
            <person name="Frickenhaus S."/>
            <person name="Maumus F."/>
            <person name="Mcmullan M."/>
            <person name="Sanges R."/>
            <person name="Schmutz J."/>
            <person name="Toseland A."/>
            <person name="Valas R."/>
            <person name="Veluchamy A."/>
            <person name="Ward B.J."/>
            <person name="Allen A."/>
            <person name="Barry K."/>
            <person name="Falciatore A."/>
            <person name="Ferrante M."/>
            <person name="Fortunato A.E."/>
            <person name="Gloeckner G."/>
            <person name="Gruber A."/>
            <person name="Hipkin R."/>
            <person name="Janech M."/>
            <person name="Kroth P."/>
            <person name="Leese F."/>
            <person name="Lindquist E."/>
            <person name="Lyon B.R."/>
            <person name="Martin J."/>
            <person name="Mayer C."/>
            <person name="Parker M."/>
            <person name="Quesneville H."/>
            <person name="Raymond J."/>
            <person name="Uhlig C."/>
            <person name="Valentin K.U."/>
            <person name="Worden A.Z."/>
            <person name="Armbrust E.V."/>
            <person name="Bowler C."/>
            <person name="Green B."/>
            <person name="Moulton V."/>
            <person name="Van Oosterhout C."/>
            <person name="Grigoriev I."/>
        </authorList>
    </citation>
    <scope>NUCLEOTIDE SEQUENCE [LARGE SCALE GENOMIC DNA]</scope>
    <source>
        <strain evidence="3 4">CCMP1102</strain>
    </source>
</reference>
<dbReference type="GO" id="GO:0030170">
    <property type="term" value="F:pyridoxal phosphate binding"/>
    <property type="evidence" value="ECO:0007669"/>
    <property type="project" value="InterPro"/>
</dbReference>
<protein>
    <recommendedName>
        <fullName evidence="2">MOSC domain-containing protein</fullName>
    </recommendedName>
</protein>
<dbReference type="InParanoid" id="A0A1E7EM78"/>
<feature type="compositionally biased region" description="Low complexity" evidence="1">
    <location>
        <begin position="24"/>
        <end position="37"/>
    </location>
</feature>
<sequence length="445" mass="51193">MPNSLLASEESPTKDVPPGLESCSDSFSITSERSSSSTRTPLGSQKFDDDIMNDEVIDEENEQYAEQQEQGNHYDHPAVSFSVQGIYTKWYPTEKQEESNQREFVICRRRMNIKPIDGYISDRHPPLSKPYWTDPSNDDEEDDDDDDEEWEEIPVDEEGNEVAMFVPKKGLIGGDFWHVYDEEKKTIREDRAILFQSQENYNRIIANERFKSCFDGTDYMESATFGEQVIVNGIETSQLAIGDVFVIEEDHSPLVIEITAPRKPCSYINTKHGTKFGTVGLQHYAHQNCLAGWFARVLVAGELKDGMKFTRSAHPNPKWTLPNIYKALYWEGNYRESLMNTSSWNRSRNELEELISLPQLGECEWKADGRALLMKMDGIDLKTVRADLIDPQVDPKKSQKWHTDPDLLKDSVSNNTHIFFIEYLCMTELYQSMNELLKFLGITTN</sequence>
<dbReference type="OrthoDB" id="5390at2759"/>
<evidence type="ECO:0000259" key="2">
    <source>
        <dbReference type="PROSITE" id="PS51340"/>
    </source>
</evidence>
<proteinExistence type="predicted"/>
<dbReference type="AlphaFoldDB" id="A0A1E7EM78"/>
<feature type="region of interest" description="Disordered" evidence="1">
    <location>
        <begin position="117"/>
        <end position="157"/>
    </location>
</feature>
<dbReference type="SUPFAM" id="SSF50800">
    <property type="entry name" value="PK beta-barrel domain-like"/>
    <property type="match status" value="1"/>
</dbReference>
<dbReference type="KEGG" id="fcy:FRACYDRAFT_252144"/>
<dbReference type="PROSITE" id="PS51340">
    <property type="entry name" value="MOSC"/>
    <property type="match status" value="1"/>
</dbReference>
<dbReference type="GO" id="GO:0030151">
    <property type="term" value="F:molybdenum ion binding"/>
    <property type="evidence" value="ECO:0007669"/>
    <property type="project" value="InterPro"/>
</dbReference>